<organism evidence="2 3">
    <name type="scientific">Brachyspira innocens</name>
    <dbReference type="NCBI Taxonomy" id="13264"/>
    <lineage>
        <taxon>Bacteria</taxon>
        <taxon>Pseudomonadati</taxon>
        <taxon>Spirochaetota</taxon>
        <taxon>Spirochaetia</taxon>
        <taxon>Brachyspirales</taxon>
        <taxon>Brachyspiraceae</taxon>
        <taxon>Brachyspira</taxon>
    </lineage>
</organism>
<keyword evidence="1" id="KW-0175">Coiled coil</keyword>
<comment type="caution">
    <text evidence="2">The sequence shown here is derived from an EMBL/GenBank/DDBJ whole genome shotgun (WGS) entry which is preliminary data.</text>
</comment>
<evidence type="ECO:0000313" key="3">
    <source>
        <dbReference type="Proteomes" id="UP001175147"/>
    </source>
</evidence>
<name>A0ABT8YTU1_9SPIR</name>
<gene>
    <name evidence="2" type="ORF">Q5M86_00040</name>
</gene>
<proteinExistence type="predicted"/>
<protein>
    <submittedName>
        <fullName evidence="2">Uncharacterized protein</fullName>
    </submittedName>
</protein>
<dbReference type="Proteomes" id="UP001175147">
    <property type="component" value="Unassembled WGS sequence"/>
</dbReference>
<sequence>MAKESITELNKKETSLIEKYIKLKNEEKKNKENIEALKDDVLALLKAHQGKIVHNGYNISMHENTTYQYSDCIVNMETEIKVLKQREVTLQIAKEKSSSEYIKVYELHGNVSQGKDKEASQNDK</sequence>
<reference evidence="2" key="1">
    <citation type="submission" date="2023-07" db="EMBL/GenBank/DDBJ databases">
        <title>Mucosal microbiota of week-old chicken and adult hens.</title>
        <authorList>
            <person name="Volf J."/>
            <person name="Karasova D."/>
            <person name="Crhanova M."/>
            <person name="Faldynova M."/>
            <person name="Prikrylova H."/>
            <person name="Zeman M."/>
            <person name="Babak V."/>
            <person name="Rajova J."/>
            <person name="Rychlik I."/>
        </authorList>
    </citation>
    <scope>NUCLEOTIDE SEQUENCE</scope>
    <source>
        <strain evidence="2">ET902</strain>
    </source>
</reference>
<accession>A0ABT8YTU1</accession>
<feature type="coiled-coil region" evidence="1">
    <location>
        <begin position="6"/>
        <end position="40"/>
    </location>
</feature>
<dbReference type="RefSeq" id="WP_304384409.1">
    <property type="nucleotide sequence ID" value="NZ_JAUPBL010000010.1"/>
</dbReference>
<evidence type="ECO:0000313" key="2">
    <source>
        <dbReference type="EMBL" id="MDO7019154.1"/>
    </source>
</evidence>
<dbReference type="EMBL" id="JAUPBM010000001">
    <property type="protein sequence ID" value="MDO7019154.1"/>
    <property type="molecule type" value="Genomic_DNA"/>
</dbReference>
<evidence type="ECO:0000256" key="1">
    <source>
        <dbReference type="SAM" id="Coils"/>
    </source>
</evidence>
<keyword evidence="3" id="KW-1185">Reference proteome</keyword>